<evidence type="ECO:0000313" key="3">
    <source>
        <dbReference type="Proteomes" id="UP001203004"/>
    </source>
</evidence>
<reference evidence="2 3" key="1">
    <citation type="submission" date="2022-05" db="EMBL/GenBank/DDBJ databases">
        <title>Sporolactobacillus sp nov CPB3-1, isolated from tree bark (Mangifera indica L.).</title>
        <authorList>
            <person name="Phuengjayaem S."/>
            <person name="Tanasupawat S."/>
        </authorList>
    </citation>
    <scope>NUCLEOTIDE SEQUENCE [LARGE SCALE GENOMIC DNA]</scope>
    <source>
        <strain evidence="2 3">CPB3-1</strain>
    </source>
</reference>
<comment type="caution">
    <text evidence="2">The sequence shown here is derived from an EMBL/GenBank/DDBJ whole genome shotgun (WGS) entry which is preliminary data.</text>
</comment>
<keyword evidence="1" id="KW-0732">Signal</keyword>
<organism evidence="2 3">
    <name type="scientific">Sporolactobacillus mangiferae</name>
    <dbReference type="NCBI Taxonomy" id="2940498"/>
    <lineage>
        <taxon>Bacteria</taxon>
        <taxon>Bacillati</taxon>
        <taxon>Bacillota</taxon>
        <taxon>Bacilli</taxon>
        <taxon>Bacillales</taxon>
        <taxon>Sporolactobacillaceae</taxon>
        <taxon>Sporolactobacillus</taxon>
    </lineage>
</organism>
<evidence type="ECO:0008006" key="4">
    <source>
        <dbReference type="Google" id="ProtNLM"/>
    </source>
</evidence>
<proteinExistence type="predicted"/>
<protein>
    <recommendedName>
        <fullName evidence="4">DUF305 domain-containing protein</fullName>
    </recommendedName>
</protein>
<feature type="chain" id="PRO_5045602021" description="DUF305 domain-containing protein" evidence="1">
    <location>
        <begin position="25"/>
        <end position="176"/>
    </location>
</feature>
<dbReference type="RefSeq" id="WP_249098247.1">
    <property type="nucleotide sequence ID" value="NZ_JAMAST010000002.1"/>
</dbReference>
<name>A0ABT0M869_9BACL</name>
<gene>
    <name evidence="2" type="ORF">M3N64_03755</name>
</gene>
<sequence>MKYFRFSVVLFLMMAWMAPQSIYAAGNWNPDGVPGHETHHQWLVHVAEQYAPAELATQVKNDMDKHHQLMTQWKQTPDFKQTHQKCHKKRQEVCRKIDAIKKEQAQGKLSAREAHEKIRYLFRSHLRSKRHLAIANLQEAVKHNDRQTIIKALKQIDHHIQKSNTHLTEKLNKAKG</sequence>
<accession>A0ABT0M869</accession>
<dbReference type="EMBL" id="JAMAST010000002">
    <property type="protein sequence ID" value="MCL1631061.1"/>
    <property type="molecule type" value="Genomic_DNA"/>
</dbReference>
<feature type="signal peptide" evidence="1">
    <location>
        <begin position="1"/>
        <end position="24"/>
    </location>
</feature>
<evidence type="ECO:0000256" key="1">
    <source>
        <dbReference type="SAM" id="SignalP"/>
    </source>
</evidence>
<evidence type="ECO:0000313" key="2">
    <source>
        <dbReference type="EMBL" id="MCL1631061.1"/>
    </source>
</evidence>
<keyword evidence="3" id="KW-1185">Reference proteome</keyword>
<dbReference type="Proteomes" id="UP001203004">
    <property type="component" value="Unassembled WGS sequence"/>
</dbReference>